<protein>
    <recommendedName>
        <fullName evidence="4">SHSP domain-containing protein</fullName>
    </recommendedName>
</protein>
<keyword evidence="3" id="KW-1185">Reference proteome</keyword>
<feature type="compositionally biased region" description="Basic and acidic residues" evidence="1">
    <location>
        <begin position="198"/>
        <end position="216"/>
    </location>
</feature>
<feature type="compositionally biased region" description="Acidic residues" evidence="1">
    <location>
        <begin position="230"/>
        <end position="252"/>
    </location>
</feature>
<evidence type="ECO:0000313" key="3">
    <source>
        <dbReference type="Proteomes" id="UP001378960"/>
    </source>
</evidence>
<gene>
    <name evidence="2" type="ORF">DAPK24_012230</name>
</gene>
<dbReference type="EMBL" id="BTGB01000001">
    <property type="protein sequence ID" value="GMM44648.1"/>
    <property type="molecule type" value="Genomic_DNA"/>
</dbReference>
<sequence>MFLLRQSQQPQYYSCPSNSFGSNINELCLLDQFQREYLYKKQQIEKRQIQRLNQPEIQFDQDCDNYYILLNKNINRGNYQFINKFDGYSLKQIENYSLIIKSSRDNFFKNIKLPSNIDINNNINYKLLNNGYAMIISISKIKNIQVKQSSTRENNFEFPDIFSNLRLLNGNSFSSNNSPRKIRIPIDDDEEHHDVKINRQHDDVETKLNEQEQEQEKEVDEEVNEKPEPEQEQEFIEEEQKEEMEVEEEPEQSIDLRNIPGPTNFLKNYNTTERKTVFLPDTLTDDEDMESDNSIEDEKDEEEDTSKEINIRRLHSPTLEVVVDKEFL</sequence>
<evidence type="ECO:0008006" key="4">
    <source>
        <dbReference type="Google" id="ProtNLM"/>
    </source>
</evidence>
<feature type="region of interest" description="Disordered" evidence="1">
    <location>
        <begin position="198"/>
        <end position="310"/>
    </location>
</feature>
<evidence type="ECO:0000313" key="2">
    <source>
        <dbReference type="EMBL" id="GMM44648.1"/>
    </source>
</evidence>
<evidence type="ECO:0000256" key="1">
    <source>
        <dbReference type="SAM" id="MobiDB-lite"/>
    </source>
</evidence>
<reference evidence="2 3" key="1">
    <citation type="journal article" date="2023" name="Elife">
        <title>Identification of key yeast species and microbe-microbe interactions impacting larval growth of Drosophila in the wild.</title>
        <authorList>
            <person name="Mure A."/>
            <person name="Sugiura Y."/>
            <person name="Maeda R."/>
            <person name="Honda K."/>
            <person name="Sakurai N."/>
            <person name="Takahashi Y."/>
            <person name="Watada M."/>
            <person name="Katoh T."/>
            <person name="Gotoh A."/>
            <person name="Gotoh Y."/>
            <person name="Taniguchi I."/>
            <person name="Nakamura K."/>
            <person name="Hayashi T."/>
            <person name="Katayama T."/>
            <person name="Uemura T."/>
            <person name="Hattori Y."/>
        </authorList>
    </citation>
    <scope>NUCLEOTIDE SEQUENCE [LARGE SCALE GENOMIC DNA]</scope>
    <source>
        <strain evidence="2 3">PK-24</strain>
    </source>
</reference>
<comment type="caution">
    <text evidence="2">The sequence shown here is derived from an EMBL/GenBank/DDBJ whole genome shotgun (WGS) entry which is preliminary data.</text>
</comment>
<proteinExistence type="predicted"/>
<dbReference type="AlphaFoldDB" id="A0AAV5R0B2"/>
<dbReference type="Proteomes" id="UP001378960">
    <property type="component" value="Unassembled WGS sequence"/>
</dbReference>
<feature type="compositionally biased region" description="Acidic residues" evidence="1">
    <location>
        <begin position="283"/>
        <end position="305"/>
    </location>
</feature>
<name>A0AAV5R0B2_PICKL</name>
<organism evidence="2 3">
    <name type="scientific">Pichia kluyveri</name>
    <name type="common">Yeast</name>
    <dbReference type="NCBI Taxonomy" id="36015"/>
    <lineage>
        <taxon>Eukaryota</taxon>
        <taxon>Fungi</taxon>
        <taxon>Dikarya</taxon>
        <taxon>Ascomycota</taxon>
        <taxon>Saccharomycotina</taxon>
        <taxon>Pichiomycetes</taxon>
        <taxon>Pichiales</taxon>
        <taxon>Pichiaceae</taxon>
        <taxon>Pichia</taxon>
    </lineage>
</organism>
<accession>A0AAV5R0B2</accession>